<dbReference type="EMBL" id="JAUNZN010000002">
    <property type="protein sequence ID" value="KAK4827811.1"/>
    <property type="molecule type" value="Genomic_DNA"/>
</dbReference>
<proteinExistence type="predicted"/>
<comment type="caution">
    <text evidence="1">The sequence shown here is derived from an EMBL/GenBank/DDBJ whole genome shotgun (WGS) entry which is preliminary data.</text>
</comment>
<accession>A0AAN7PSW9</accession>
<dbReference type="AlphaFoldDB" id="A0AAN7PSW9"/>
<keyword evidence="2" id="KW-1185">Reference proteome</keyword>
<evidence type="ECO:0000313" key="2">
    <source>
        <dbReference type="Proteomes" id="UP001333110"/>
    </source>
</evidence>
<protein>
    <submittedName>
        <fullName evidence="1">Uncharacterized protein</fullName>
    </submittedName>
</protein>
<organism evidence="1 2">
    <name type="scientific">Mycteria americana</name>
    <name type="common">Wood stork</name>
    <dbReference type="NCBI Taxonomy" id="33587"/>
    <lineage>
        <taxon>Eukaryota</taxon>
        <taxon>Metazoa</taxon>
        <taxon>Chordata</taxon>
        <taxon>Craniata</taxon>
        <taxon>Vertebrata</taxon>
        <taxon>Euteleostomi</taxon>
        <taxon>Archelosauria</taxon>
        <taxon>Archosauria</taxon>
        <taxon>Dinosauria</taxon>
        <taxon>Saurischia</taxon>
        <taxon>Theropoda</taxon>
        <taxon>Coelurosauria</taxon>
        <taxon>Aves</taxon>
        <taxon>Neognathae</taxon>
        <taxon>Neoaves</taxon>
        <taxon>Aequornithes</taxon>
        <taxon>Ciconiiformes</taxon>
        <taxon>Ciconiidae</taxon>
        <taxon>Mycteria</taxon>
    </lineage>
</organism>
<gene>
    <name evidence="1" type="ORF">QYF61_021803</name>
</gene>
<reference evidence="1 2" key="1">
    <citation type="journal article" date="2023" name="J. Hered.">
        <title>Chromosome-level genome of the wood stork (Mycteria americana) provides insight into avian chromosome evolution.</title>
        <authorList>
            <person name="Flamio R. Jr."/>
            <person name="Ramstad K.M."/>
        </authorList>
    </citation>
    <scope>NUCLEOTIDE SEQUENCE [LARGE SCALE GENOMIC DNA]</scope>
    <source>
        <strain evidence="1">JAX WOST 10</strain>
    </source>
</reference>
<dbReference type="Proteomes" id="UP001333110">
    <property type="component" value="Unassembled WGS sequence"/>
</dbReference>
<sequence>MLFKHWNRLPREVVESPSLEEFKKSVDVALQDMVYCKHQFLWVPQCKKDIRLLEHPQRRVIKMVKGLEGRIYTERLSLEKRRRRGDLIAVYTFLKGGSRWGGADLLSLVTSDRTRGNGMKLRQGKLRLDIRKRFFTERVVGHWNRLPREVVMAPSLSEFKEHLNDTLSHMV</sequence>
<name>A0AAN7PSW9_MYCAM</name>
<evidence type="ECO:0000313" key="1">
    <source>
        <dbReference type="EMBL" id="KAK4827811.1"/>
    </source>
</evidence>